<proteinExistence type="predicted"/>
<reference evidence="2 3" key="1">
    <citation type="submission" date="2023-04" db="EMBL/GenBank/DDBJ databases">
        <title>Marinoamorphus aggregata gen. nov., sp. Nov., isolate from tissue of brittle star Ophioplocus japonicus.</title>
        <authorList>
            <person name="Kawano K."/>
            <person name="Sawayama S."/>
            <person name="Nakagawa S."/>
        </authorList>
    </citation>
    <scope>NUCLEOTIDE SEQUENCE [LARGE SCALE GENOMIC DNA]</scope>
    <source>
        <strain evidence="2 3">NKW23</strain>
    </source>
</reference>
<sequence>MTDAFNDSAAPEQLPALIAASTWAKIGSALAILAMIARIMGVDLGEPDSFAAEWLGDLTALDAALAAVIMRAVGNYLRITGKAELTLFGWTIPGGKPGGAS</sequence>
<keyword evidence="3" id="KW-1185">Reference proteome</keyword>
<dbReference type="RefSeq" id="WP_285671355.1">
    <property type="nucleotide sequence ID" value="NZ_BSYI01000011.1"/>
</dbReference>
<organism evidence="2 3">
    <name type="scientific">Paralimibaculum aggregatum</name>
    <dbReference type="NCBI Taxonomy" id="3036245"/>
    <lineage>
        <taxon>Bacteria</taxon>
        <taxon>Pseudomonadati</taxon>
        <taxon>Pseudomonadota</taxon>
        <taxon>Alphaproteobacteria</taxon>
        <taxon>Rhodobacterales</taxon>
        <taxon>Paracoccaceae</taxon>
        <taxon>Paralimibaculum</taxon>
    </lineage>
</organism>
<dbReference type="EMBL" id="BSYI01000011">
    <property type="protein sequence ID" value="GMG82571.1"/>
    <property type="molecule type" value="Genomic_DNA"/>
</dbReference>
<keyword evidence="1" id="KW-0812">Transmembrane</keyword>
<keyword evidence="1" id="KW-1133">Transmembrane helix</keyword>
<evidence type="ECO:0000256" key="1">
    <source>
        <dbReference type="SAM" id="Phobius"/>
    </source>
</evidence>
<accession>A0ABQ6LJJ3</accession>
<keyword evidence="1" id="KW-0472">Membrane</keyword>
<evidence type="ECO:0000313" key="3">
    <source>
        <dbReference type="Proteomes" id="UP001239909"/>
    </source>
</evidence>
<feature type="transmembrane region" description="Helical" evidence="1">
    <location>
        <begin position="16"/>
        <end position="37"/>
    </location>
</feature>
<name>A0ABQ6LJJ3_9RHOB</name>
<evidence type="ECO:0000313" key="2">
    <source>
        <dbReference type="EMBL" id="GMG82571.1"/>
    </source>
</evidence>
<comment type="caution">
    <text evidence="2">The sequence shown here is derived from an EMBL/GenBank/DDBJ whole genome shotgun (WGS) entry which is preliminary data.</text>
</comment>
<protein>
    <submittedName>
        <fullName evidence="2">Uncharacterized protein</fullName>
    </submittedName>
</protein>
<dbReference type="Proteomes" id="UP001239909">
    <property type="component" value="Unassembled WGS sequence"/>
</dbReference>
<gene>
    <name evidence="2" type="ORF">LNKW23_17840</name>
</gene>